<name>A0A9J6HCU7_HAELO</name>
<reference evidence="1 2" key="1">
    <citation type="journal article" date="2020" name="Cell">
        <title>Large-Scale Comparative Analyses of Tick Genomes Elucidate Their Genetic Diversity and Vector Capacities.</title>
        <authorList>
            <consortium name="Tick Genome and Microbiome Consortium (TIGMIC)"/>
            <person name="Jia N."/>
            <person name="Wang J."/>
            <person name="Shi W."/>
            <person name="Du L."/>
            <person name="Sun Y."/>
            <person name="Zhan W."/>
            <person name="Jiang J.F."/>
            <person name="Wang Q."/>
            <person name="Zhang B."/>
            <person name="Ji P."/>
            <person name="Bell-Sakyi L."/>
            <person name="Cui X.M."/>
            <person name="Yuan T.T."/>
            <person name="Jiang B.G."/>
            <person name="Yang W.F."/>
            <person name="Lam T.T."/>
            <person name="Chang Q.C."/>
            <person name="Ding S.J."/>
            <person name="Wang X.J."/>
            <person name="Zhu J.G."/>
            <person name="Ruan X.D."/>
            <person name="Zhao L."/>
            <person name="Wei J.T."/>
            <person name="Ye R.Z."/>
            <person name="Que T.C."/>
            <person name="Du C.H."/>
            <person name="Zhou Y.H."/>
            <person name="Cheng J.X."/>
            <person name="Dai P.F."/>
            <person name="Guo W.B."/>
            <person name="Han X.H."/>
            <person name="Huang E.J."/>
            <person name="Li L.F."/>
            <person name="Wei W."/>
            <person name="Gao Y.C."/>
            <person name="Liu J.Z."/>
            <person name="Shao H.Z."/>
            <person name="Wang X."/>
            <person name="Wang C.C."/>
            <person name="Yang T.C."/>
            <person name="Huo Q.B."/>
            <person name="Li W."/>
            <person name="Chen H.Y."/>
            <person name="Chen S.E."/>
            <person name="Zhou L.G."/>
            <person name="Ni X.B."/>
            <person name="Tian J.H."/>
            <person name="Sheng Y."/>
            <person name="Liu T."/>
            <person name="Pan Y.S."/>
            <person name="Xia L.Y."/>
            <person name="Li J."/>
            <person name="Zhao F."/>
            <person name="Cao W.C."/>
        </authorList>
    </citation>
    <scope>NUCLEOTIDE SEQUENCE [LARGE SCALE GENOMIC DNA]</scope>
    <source>
        <strain evidence="1">HaeL-2018</strain>
    </source>
</reference>
<dbReference type="EMBL" id="JABSTR010003540">
    <property type="protein sequence ID" value="KAH9384954.1"/>
    <property type="molecule type" value="Genomic_DNA"/>
</dbReference>
<dbReference type="OrthoDB" id="7312725at2759"/>
<evidence type="ECO:0000313" key="1">
    <source>
        <dbReference type="EMBL" id="KAH9384954.1"/>
    </source>
</evidence>
<sequence>MRKVTNAHLEPYSFDKIKVDIAFQLFRDQVIKALFIYREHIRSSYETVQPTEDFVKEMIRLIRVITSRTSQTALKPGSPNVRFLERFLEYLQESEQHAKKKNCGRWWFSGRKHSCWSKGYHPEHTGLAVLSDVDFRLQVSFNIQIEPG</sequence>
<proteinExistence type="predicted"/>
<evidence type="ECO:0000313" key="2">
    <source>
        <dbReference type="Proteomes" id="UP000821853"/>
    </source>
</evidence>
<dbReference type="VEuPathDB" id="VectorBase:HLOH_052258"/>
<accession>A0A9J6HCU7</accession>
<dbReference type="Proteomes" id="UP000821853">
    <property type="component" value="Unassembled WGS sequence"/>
</dbReference>
<dbReference type="AlphaFoldDB" id="A0A9J6HCU7"/>
<gene>
    <name evidence="1" type="ORF">HPB48_026985</name>
</gene>
<keyword evidence="2" id="KW-1185">Reference proteome</keyword>
<organism evidence="1 2">
    <name type="scientific">Haemaphysalis longicornis</name>
    <name type="common">Bush tick</name>
    <dbReference type="NCBI Taxonomy" id="44386"/>
    <lineage>
        <taxon>Eukaryota</taxon>
        <taxon>Metazoa</taxon>
        <taxon>Ecdysozoa</taxon>
        <taxon>Arthropoda</taxon>
        <taxon>Chelicerata</taxon>
        <taxon>Arachnida</taxon>
        <taxon>Acari</taxon>
        <taxon>Parasitiformes</taxon>
        <taxon>Ixodida</taxon>
        <taxon>Ixodoidea</taxon>
        <taxon>Ixodidae</taxon>
        <taxon>Haemaphysalinae</taxon>
        <taxon>Haemaphysalis</taxon>
    </lineage>
</organism>
<protein>
    <submittedName>
        <fullName evidence="1">Uncharacterized protein</fullName>
    </submittedName>
</protein>
<comment type="caution">
    <text evidence="1">The sequence shown here is derived from an EMBL/GenBank/DDBJ whole genome shotgun (WGS) entry which is preliminary data.</text>
</comment>